<evidence type="ECO:0000313" key="15">
    <source>
        <dbReference type="Proteomes" id="UP000285777"/>
    </source>
</evidence>
<proteinExistence type="predicted"/>
<dbReference type="CDD" id="cd07037">
    <property type="entry name" value="TPP_PYR_MenD"/>
    <property type="match status" value="1"/>
</dbReference>
<dbReference type="EMBL" id="WCWW01000022">
    <property type="protein sequence ID" value="KAB3855994.1"/>
    <property type="molecule type" value="Genomic_DNA"/>
</dbReference>
<protein>
    <submittedName>
        <fullName evidence="10">2-succinyl-5-enolpyruvyl-6-hydroxy-3-cyclohexene-1-carboxylate synthase</fullName>
    </submittedName>
</protein>
<evidence type="ECO:0000256" key="5">
    <source>
        <dbReference type="ARBA" id="ARBA00023211"/>
    </source>
</evidence>
<evidence type="ECO:0000313" key="12">
    <source>
        <dbReference type="EMBL" id="RHI87652.1"/>
    </source>
</evidence>
<keyword evidence="3" id="KW-0460">Magnesium</keyword>
<dbReference type="EMBL" id="QRLF01000030">
    <property type="protein sequence ID" value="RHI87652.1"/>
    <property type="molecule type" value="Genomic_DNA"/>
</dbReference>
<evidence type="ECO:0000313" key="10">
    <source>
        <dbReference type="EMBL" id="RGV08670.1"/>
    </source>
</evidence>
<dbReference type="Proteomes" id="UP001201179">
    <property type="component" value="Unassembled WGS sequence"/>
</dbReference>
<name>A0A397WFZ2_PHOVU</name>
<dbReference type="Proteomes" id="UP000441522">
    <property type="component" value="Unassembled WGS sequence"/>
</dbReference>
<comment type="caution">
    <text evidence="10">The sequence shown here is derived from an EMBL/GenBank/DDBJ whole genome shotgun (WGS) entry which is preliminary data.</text>
</comment>
<dbReference type="EMBL" id="QRYT01000025">
    <property type="protein sequence ID" value="RGV08670.1"/>
    <property type="molecule type" value="Genomic_DNA"/>
</dbReference>
<dbReference type="Pfam" id="PF02776">
    <property type="entry name" value="TPP_enzyme_N"/>
    <property type="match status" value="1"/>
</dbReference>
<evidence type="ECO:0000313" key="9">
    <source>
        <dbReference type="EMBL" id="MCG0340375.1"/>
    </source>
</evidence>
<dbReference type="Pfam" id="PF02775">
    <property type="entry name" value="TPP_enzyme_C"/>
    <property type="match status" value="1"/>
</dbReference>
<dbReference type="Gene3D" id="3.40.50.970">
    <property type="match status" value="2"/>
</dbReference>
<dbReference type="PANTHER" id="PTHR42916:SF1">
    <property type="entry name" value="PROTEIN PHYLLO, CHLOROPLASTIC"/>
    <property type="match status" value="1"/>
</dbReference>
<dbReference type="EMBL" id="JAKKWZ010000016">
    <property type="protein sequence ID" value="MCG0340375.1"/>
    <property type="molecule type" value="Genomic_DNA"/>
</dbReference>
<evidence type="ECO:0000259" key="7">
    <source>
        <dbReference type="Pfam" id="PF02776"/>
    </source>
</evidence>
<dbReference type="InterPro" id="IPR004433">
    <property type="entry name" value="MenaQ_synth_MenD"/>
</dbReference>
<keyword evidence="5" id="KW-0464">Manganese</keyword>
<evidence type="ECO:0000313" key="16">
    <source>
        <dbReference type="Proteomes" id="UP000441522"/>
    </source>
</evidence>
<dbReference type="GO" id="GO:0030976">
    <property type="term" value="F:thiamine pyrophosphate binding"/>
    <property type="evidence" value="ECO:0007669"/>
    <property type="project" value="InterPro"/>
</dbReference>
<reference evidence="13 14" key="1">
    <citation type="submission" date="2018-08" db="EMBL/GenBank/DDBJ databases">
        <title>A genome reference for cultivated species of the human gut microbiota.</title>
        <authorList>
            <person name="Zou Y."/>
            <person name="Xue W."/>
            <person name="Luo G."/>
        </authorList>
    </citation>
    <scope>NUCLEOTIDE SEQUENCE [LARGE SCALE GENOMIC DNA]</scope>
    <source>
        <strain evidence="11 14">AF12-25</strain>
        <strain evidence="10 13">AF14-8</strain>
        <strain evidence="12 15">AM13-21</strain>
    </source>
</reference>
<dbReference type="GO" id="GO:0070204">
    <property type="term" value="F:2-succinyl-5-enolpyruvyl-6-hydroxy-3-cyclohexene-1-carboxylic-acid synthase activity"/>
    <property type="evidence" value="ECO:0007669"/>
    <property type="project" value="InterPro"/>
</dbReference>
<feature type="domain" description="Thiamine pyrophosphate enzyme TPP-binding" evidence="6">
    <location>
        <begin position="408"/>
        <end position="535"/>
    </location>
</feature>
<dbReference type="EMBL" id="QSAI01000025">
    <property type="protein sequence ID" value="RGW46659.1"/>
    <property type="molecule type" value="Genomic_DNA"/>
</dbReference>
<dbReference type="GO" id="GO:0009234">
    <property type="term" value="P:menaquinone biosynthetic process"/>
    <property type="evidence" value="ECO:0007669"/>
    <property type="project" value="InterPro"/>
</dbReference>
<evidence type="ECO:0000259" key="6">
    <source>
        <dbReference type="Pfam" id="PF02775"/>
    </source>
</evidence>
<evidence type="ECO:0000256" key="3">
    <source>
        <dbReference type="ARBA" id="ARBA00022842"/>
    </source>
</evidence>
<dbReference type="InterPro" id="IPR011766">
    <property type="entry name" value="TPP_enzyme_TPP-bd"/>
</dbReference>
<dbReference type="Proteomes" id="UP000285379">
    <property type="component" value="Unassembled WGS sequence"/>
</dbReference>
<dbReference type="RefSeq" id="WP_117696802.1">
    <property type="nucleotide sequence ID" value="NZ_CP072234.1"/>
</dbReference>
<dbReference type="PIRSF" id="PIRSF004983">
    <property type="entry name" value="MenD"/>
    <property type="match status" value="1"/>
</dbReference>
<evidence type="ECO:0000256" key="1">
    <source>
        <dbReference type="ARBA" id="ARBA00022679"/>
    </source>
</evidence>
<organism evidence="10 13">
    <name type="scientific">Phocaeicola vulgatus</name>
    <name type="common">Bacteroides vulgatus</name>
    <dbReference type="NCBI Taxonomy" id="821"/>
    <lineage>
        <taxon>Bacteria</taxon>
        <taxon>Pseudomonadati</taxon>
        <taxon>Bacteroidota</taxon>
        <taxon>Bacteroidia</taxon>
        <taxon>Bacteroidales</taxon>
        <taxon>Bacteroidaceae</taxon>
        <taxon>Phocaeicola</taxon>
    </lineage>
</organism>
<sequence length="588" mass="65737">MGHDYYTDDKGTLVLMALLKEYGIKKVVASPGTGNMALVVSMQHDPYFEMYSCVDERSAAYMACGIAAESGEPIVVTCTEATASRNYLPGLTEAFYRKLPILAIMTGRGENRTGSYEPQSIDNAVLPNDVAKYRVNIPVCRNHKDERIVTTKLNEAINNLYTGGGGPVCVVMESYDSLGFLVKELPKVRVIKTYKKKEELPPLPQGNIAILVGAHQKWNAKAVKAVELFCEKNNAVVLCDLTSNYTGKYRVNYSIVATQEGCSKLLPDIALLIYIGTVCGDYYTSEAMCCAKEWWMVNEDGIYHDRFYKLTAMISMEEVDFFENYSIGEYKETSLYEELKKQCSTMIDAIPDLPFSNLWIAQTSYKHIPENSVIHAAINNSFRSWNYFPLPSSVTGSCNVGGFGIDGGLSTLVGASLVHSDRLYFGIIGDLAFFYDMNALGNRHIRNNLRLLLVNNGKGQEFRNYQHPASLLDDDCDKYVAAGGHYGKQSPTLVKYYAESMGFRYLTASSKKEFLKLYKDFFNDKHADKPMVFEVFTDNVHENEALHTIRYMVKPKISPGRLAKQIIAKGIVGETGIQVIKTIKDNMG</sequence>
<dbReference type="Gene3D" id="3.40.50.1220">
    <property type="entry name" value="TPP-binding domain"/>
    <property type="match status" value="1"/>
</dbReference>
<evidence type="ECO:0000313" key="14">
    <source>
        <dbReference type="Proteomes" id="UP000285469"/>
    </source>
</evidence>
<dbReference type="SUPFAM" id="SSF52518">
    <property type="entry name" value="Thiamin diphosphate-binding fold (THDP-binding)"/>
    <property type="match status" value="2"/>
</dbReference>
<reference evidence="8 16" key="2">
    <citation type="journal article" date="2019" name="Nat. Med.">
        <title>A library of human gut bacterial isolates paired with longitudinal multiomics data enables mechanistic microbiome research.</title>
        <authorList>
            <person name="Poyet M."/>
            <person name="Groussin M."/>
            <person name="Gibbons S.M."/>
            <person name="Avila-Pacheco J."/>
            <person name="Jiang X."/>
            <person name="Kearney S.M."/>
            <person name="Perrotta A.R."/>
            <person name="Berdy B."/>
            <person name="Zhao S."/>
            <person name="Lieberman T.D."/>
            <person name="Swanson P.K."/>
            <person name="Smith M."/>
            <person name="Roesemann S."/>
            <person name="Alexander J.E."/>
            <person name="Rich S.A."/>
            <person name="Livny J."/>
            <person name="Vlamakis H."/>
            <person name="Clish C."/>
            <person name="Bullock K."/>
            <person name="Deik A."/>
            <person name="Scott J."/>
            <person name="Pierce K.A."/>
            <person name="Xavier R.J."/>
            <person name="Alm E.J."/>
        </authorList>
    </citation>
    <scope>NUCLEOTIDE SEQUENCE [LARGE SCALE GENOMIC DNA]</scope>
    <source>
        <strain evidence="8 16">BIOML-A5</strain>
    </source>
</reference>
<evidence type="ECO:0000313" key="11">
    <source>
        <dbReference type="EMBL" id="RGW46659.1"/>
    </source>
</evidence>
<accession>A0A397WFZ2</accession>
<dbReference type="Proteomes" id="UP000285469">
    <property type="component" value="Unassembled WGS sequence"/>
</dbReference>
<dbReference type="InterPro" id="IPR012001">
    <property type="entry name" value="Thiamin_PyroP_enz_TPP-bd_dom"/>
</dbReference>
<feature type="domain" description="Thiamine pyrophosphate enzyme N-terminal TPP-binding" evidence="7">
    <location>
        <begin position="11"/>
        <end position="123"/>
    </location>
</feature>
<reference evidence="9" key="3">
    <citation type="submission" date="2022-01" db="EMBL/GenBank/DDBJ databases">
        <authorList>
            <person name="Mingchao X."/>
        </authorList>
    </citation>
    <scope>NUCLEOTIDE SEQUENCE</scope>
    <source>
        <strain evidence="9">Bv4372</strain>
    </source>
</reference>
<gene>
    <name evidence="12" type="ORF">DW150_16575</name>
    <name evidence="11" type="ORF">DWV70_13535</name>
    <name evidence="10" type="ORF">DWW27_11420</name>
    <name evidence="8" type="ORF">GAS29_11105</name>
    <name evidence="9" type="ORF">L4X52_10320</name>
</gene>
<dbReference type="GO" id="GO:0046872">
    <property type="term" value="F:metal ion binding"/>
    <property type="evidence" value="ECO:0007669"/>
    <property type="project" value="UniProtKB-KW"/>
</dbReference>
<evidence type="ECO:0000313" key="8">
    <source>
        <dbReference type="EMBL" id="KAB3855994.1"/>
    </source>
</evidence>
<evidence type="ECO:0000256" key="4">
    <source>
        <dbReference type="ARBA" id="ARBA00023052"/>
    </source>
</evidence>
<keyword evidence="1" id="KW-0808">Transferase</keyword>
<dbReference type="Proteomes" id="UP000285777">
    <property type="component" value="Unassembled WGS sequence"/>
</dbReference>
<evidence type="ECO:0000313" key="13">
    <source>
        <dbReference type="Proteomes" id="UP000285379"/>
    </source>
</evidence>
<dbReference type="PANTHER" id="PTHR42916">
    <property type="entry name" value="2-SUCCINYL-5-ENOLPYRUVYL-6-HYDROXY-3-CYCLOHEXENE-1-CARBOXYLATE SYNTHASE"/>
    <property type="match status" value="1"/>
</dbReference>
<keyword evidence="2" id="KW-0479">Metal-binding</keyword>
<evidence type="ECO:0000256" key="2">
    <source>
        <dbReference type="ARBA" id="ARBA00022723"/>
    </source>
</evidence>
<dbReference type="InterPro" id="IPR029061">
    <property type="entry name" value="THDP-binding"/>
</dbReference>
<keyword evidence="4" id="KW-0786">Thiamine pyrophosphate</keyword>
<dbReference type="AlphaFoldDB" id="A0A397WFZ2"/>